<dbReference type="Gene3D" id="3.40.50.12780">
    <property type="entry name" value="N-terminal domain of ligase-like"/>
    <property type="match status" value="1"/>
</dbReference>
<dbReference type="GO" id="GO:0005783">
    <property type="term" value="C:endoplasmic reticulum"/>
    <property type="evidence" value="ECO:0007669"/>
    <property type="project" value="TreeGrafter"/>
</dbReference>
<evidence type="ECO:0000256" key="3">
    <source>
        <dbReference type="ARBA" id="ARBA00026121"/>
    </source>
</evidence>
<dbReference type="PANTHER" id="PTHR43272:SF107">
    <property type="entry name" value="LONG-CHAIN-FATTY-ACID--COA LIGASE 5"/>
    <property type="match status" value="1"/>
</dbReference>
<evidence type="ECO:0000259" key="4">
    <source>
        <dbReference type="Pfam" id="PF00501"/>
    </source>
</evidence>
<dbReference type="InterPro" id="IPR000873">
    <property type="entry name" value="AMP-dep_synth/lig_dom"/>
</dbReference>
<keyword evidence="1" id="KW-0436">Ligase</keyword>
<dbReference type="PANTHER" id="PTHR43272">
    <property type="entry name" value="LONG-CHAIN-FATTY-ACID--COA LIGASE"/>
    <property type="match status" value="1"/>
</dbReference>
<evidence type="ECO:0000256" key="2">
    <source>
        <dbReference type="ARBA" id="ARBA00022832"/>
    </source>
</evidence>
<proteinExistence type="predicted"/>
<dbReference type="EC" id="6.2.1.3" evidence="3"/>
<reference evidence="5 6" key="1">
    <citation type="journal article" date="2022" name="Nat. Ecol. Evol.">
        <title>A masculinizing supergene underlies an exaggerated male reproductive morph in a spider.</title>
        <authorList>
            <person name="Hendrickx F."/>
            <person name="De Corte Z."/>
            <person name="Sonet G."/>
            <person name="Van Belleghem S.M."/>
            <person name="Kostlbacher S."/>
            <person name="Vangestel C."/>
        </authorList>
    </citation>
    <scope>NUCLEOTIDE SEQUENCE [LARGE SCALE GENOMIC DNA]</scope>
    <source>
        <strain evidence="5">W744_W776</strain>
    </source>
</reference>
<comment type="caution">
    <text evidence="5">The sequence shown here is derived from an EMBL/GenBank/DDBJ whole genome shotgun (WGS) entry which is preliminary data.</text>
</comment>
<dbReference type="SUPFAM" id="SSF56801">
    <property type="entry name" value="Acetyl-CoA synthetase-like"/>
    <property type="match status" value="1"/>
</dbReference>
<dbReference type="AlphaFoldDB" id="A0AAV6UJG4"/>
<organism evidence="5 6">
    <name type="scientific">Oedothorax gibbosus</name>
    <dbReference type="NCBI Taxonomy" id="931172"/>
    <lineage>
        <taxon>Eukaryota</taxon>
        <taxon>Metazoa</taxon>
        <taxon>Ecdysozoa</taxon>
        <taxon>Arthropoda</taxon>
        <taxon>Chelicerata</taxon>
        <taxon>Arachnida</taxon>
        <taxon>Araneae</taxon>
        <taxon>Araneomorphae</taxon>
        <taxon>Entelegynae</taxon>
        <taxon>Araneoidea</taxon>
        <taxon>Linyphiidae</taxon>
        <taxon>Erigoninae</taxon>
        <taxon>Oedothorax</taxon>
    </lineage>
</organism>
<dbReference type="EMBL" id="JAFNEN010000369">
    <property type="protein sequence ID" value="KAG8184560.1"/>
    <property type="molecule type" value="Genomic_DNA"/>
</dbReference>
<keyword evidence="6" id="KW-1185">Reference proteome</keyword>
<evidence type="ECO:0000256" key="1">
    <source>
        <dbReference type="ARBA" id="ARBA00022598"/>
    </source>
</evidence>
<evidence type="ECO:0000313" key="6">
    <source>
        <dbReference type="Proteomes" id="UP000827092"/>
    </source>
</evidence>
<dbReference type="Pfam" id="PF00501">
    <property type="entry name" value="AMP-binding"/>
    <property type="match status" value="1"/>
</dbReference>
<dbReference type="PROSITE" id="PS00455">
    <property type="entry name" value="AMP_BINDING"/>
    <property type="match status" value="1"/>
</dbReference>
<name>A0AAV6UJG4_9ARAC</name>
<dbReference type="GO" id="GO:0004467">
    <property type="term" value="F:long-chain fatty acid-CoA ligase activity"/>
    <property type="evidence" value="ECO:0007669"/>
    <property type="project" value="UniProtKB-EC"/>
</dbReference>
<dbReference type="InterPro" id="IPR042099">
    <property type="entry name" value="ANL_N_sf"/>
</dbReference>
<sequence length="688" mass="77048">MSVRCAVGLLRGGRRRVLGGLYFCSANRLSYQFSRPTFKQKPVSLSQQSVLLPGPERIRSSQLLEDPNEPISQIPGSPEIETVFQVLEHGRQVSGDADCVGTKIPNTKEYKWLKYSEVISKSQSIGSGLIELGLSPCNDTFVGIYAANREEFLLTLYGCSAYSMVLVPLYVSFGLQSLLFIINQAHLSVVIVNNVENGLKILRSAEQLPTLQTVVTMDPPSPELEKVAKEVNLKLISFADLEKLGEMNKKELVLPKPDDLFCIPYTSGTTGVPKGAMLTHKNLISCVASLVVGYGDAGVFGGTIISLLPPAHIYEIANEVCSLYFARRIAFYSDDIKKLMDEVKILKPAILPFVPRILNAVYTHVMDSVKGSYVKSLLLKTALQRKKKLLQSGQVLTKNIWDKLILKKIQDALGGNCRMLITTSAPLSPEVMRFYRYALSSYVFEVYGQTEGMAFTMTLPEECEGGFVGPPLPCNFVKLVDVPEMGYYAKDDIGEVCVKGANVFKGYYKNEEASKESLIDGWQHTGDVGKWLPNGTLKIVDRKKHLFKLSQGEYIAPEKIENVYSRSKMVLQIFVDGLSDKDFVIVLVVPEPVSFQNWLKTKGCQNTEDLESIFSNKEIRLEFLKELHKFGKMEDLNRLEQARNLVFLPDPFTIENALLTPTLKVRRKQASKHYEETIRQMYKEGPLL</sequence>
<keyword evidence="2" id="KW-0276">Fatty acid metabolism</keyword>
<feature type="domain" description="AMP-dependent synthetase/ligase" evidence="4">
    <location>
        <begin position="108"/>
        <end position="508"/>
    </location>
</feature>
<protein>
    <recommendedName>
        <fullName evidence="3">long-chain-fatty-acid--CoA ligase</fullName>
        <ecNumber evidence="3">6.2.1.3</ecNumber>
    </recommendedName>
</protein>
<dbReference type="Proteomes" id="UP000827092">
    <property type="component" value="Unassembled WGS sequence"/>
</dbReference>
<dbReference type="InterPro" id="IPR020845">
    <property type="entry name" value="AMP-binding_CS"/>
</dbReference>
<evidence type="ECO:0000313" key="5">
    <source>
        <dbReference type="EMBL" id="KAG8184560.1"/>
    </source>
</evidence>
<accession>A0AAV6UJG4</accession>
<dbReference type="GO" id="GO:0016020">
    <property type="term" value="C:membrane"/>
    <property type="evidence" value="ECO:0007669"/>
    <property type="project" value="TreeGrafter"/>
</dbReference>
<keyword evidence="2" id="KW-0443">Lipid metabolism</keyword>
<gene>
    <name evidence="5" type="ORF">JTE90_007676</name>
</gene>